<dbReference type="InterPro" id="IPR050556">
    <property type="entry name" value="Type_II_TA_system_RNase"/>
</dbReference>
<evidence type="ECO:0000313" key="10">
    <source>
        <dbReference type="Proteomes" id="UP000321083"/>
    </source>
</evidence>
<dbReference type="GO" id="GO:0046872">
    <property type="term" value="F:metal ion binding"/>
    <property type="evidence" value="ECO:0007669"/>
    <property type="project" value="UniProtKB-KW"/>
</dbReference>
<evidence type="ECO:0000313" key="9">
    <source>
        <dbReference type="EMBL" id="TWW09742.1"/>
    </source>
</evidence>
<keyword evidence="10" id="KW-1185">Reference proteome</keyword>
<evidence type="ECO:0000256" key="4">
    <source>
        <dbReference type="ARBA" id="ARBA00022723"/>
    </source>
</evidence>
<evidence type="ECO:0000256" key="3">
    <source>
        <dbReference type="ARBA" id="ARBA00022722"/>
    </source>
</evidence>
<keyword evidence="6" id="KW-0460">Magnesium</keyword>
<keyword evidence="2" id="KW-1277">Toxin-antitoxin system</keyword>
<name>A0A5C6M6W4_9PLAN</name>
<sequence length="134" mass="14682">MRFLLDTGIMGDFINHRRGVDVRVRAERKNGAIIGTCVPVAGELFFGVEASRSRDINFARLVRALSGITCWPYTANSAKEYGRIAAELKRIGRPMQQIDIMIAAIACELGNCVVVSSDSDLSAIPGLRVENWIA</sequence>
<dbReference type="SUPFAM" id="SSF88723">
    <property type="entry name" value="PIN domain-like"/>
    <property type="match status" value="1"/>
</dbReference>
<evidence type="ECO:0000256" key="7">
    <source>
        <dbReference type="ARBA" id="ARBA00038093"/>
    </source>
</evidence>
<dbReference type="GO" id="GO:0016787">
    <property type="term" value="F:hydrolase activity"/>
    <property type="evidence" value="ECO:0007669"/>
    <property type="project" value="UniProtKB-KW"/>
</dbReference>
<protein>
    <submittedName>
        <fullName evidence="9">Ribonuclease VapC</fullName>
    </submittedName>
</protein>
<dbReference type="EMBL" id="SRHE01000189">
    <property type="protein sequence ID" value="TWW09742.1"/>
    <property type="molecule type" value="Genomic_DNA"/>
</dbReference>
<evidence type="ECO:0000256" key="1">
    <source>
        <dbReference type="ARBA" id="ARBA00001946"/>
    </source>
</evidence>
<dbReference type="AlphaFoldDB" id="A0A5C6M6W4"/>
<dbReference type="GO" id="GO:0004518">
    <property type="term" value="F:nuclease activity"/>
    <property type="evidence" value="ECO:0007669"/>
    <property type="project" value="UniProtKB-KW"/>
</dbReference>
<reference evidence="9 10" key="1">
    <citation type="submission" date="2019-08" db="EMBL/GenBank/DDBJ databases">
        <title>100 year-old enigma solved: identification of Planctomyces bekefii, the type genus and species of the phylum Planctomycetes.</title>
        <authorList>
            <person name="Svetlana D.N."/>
            <person name="Overmann J."/>
        </authorList>
    </citation>
    <scope>NUCLEOTIDE SEQUENCE [LARGE SCALE GENOMIC DNA]</scope>
    <source>
        <strain evidence="9">Phe10_nw2017</strain>
    </source>
</reference>
<comment type="caution">
    <text evidence="9">The sequence shown here is derived from an EMBL/GenBank/DDBJ whole genome shotgun (WGS) entry which is preliminary data.</text>
</comment>
<dbReference type="InterPro" id="IPR002716">
    <property type="entry name" value="PIN_dom"/>
</dbReference>
<evidence type="ECO:0000259" key="8">
    <source>
        <dbReference type="Pfam" id="PF01850"/>
    </source>
</evidence>
<evidence type="ECO:0000256" key="6">
    <source>
        <dbReference type="ARBA" id="ARBA00022842"/>
    </source>
</evidence>
<proteinExistence type="inferred from homology"/>
<dbReference type="InterPro" id="IPR029060">
    <property type="entry name" value="PIN-like_dom_sf"/>
</dbReference>
<dbReference type="Proteomes" id="UP000321083">
    <property type="component" value="Unassembled WGS sequence"/>
</dbReference>
<evidence type="ECO:0000256" key="5">
    <source>
        <dbReference type="ARBA" id="ARBA00022801"/>
    </source>
</evidence>
<dbReference type="Gene3D" id="3.40.50.1010">
    <property type="entry name" value="5'-nuclease"/>
    <property type="match status" value="1"/>
</dbReference>
<organism evidence="9 10">
    <name type="scientific">Planctomyces bekefii</name>
    <dbReference type="NCBI Taxonomy" id="1653850"/>
    <lineage>
        <taxon>Bacteria</taxon>
        <taxon>Pseudomonadati</taxon>
        <taxon>Planctomycetota</taxon>
        <taxon>Planctomycetia</taxon>
        <taxon>Planctomycetales</taxon>
        <taxon>Planctomycetaceae</taxon>
        <taxon>Planctomyces</taxon>
    </lineage>
</organism>
<comment type="similarity">
    <text evidence="7">Belongs to the PINc/VapC protein family.</text>
</comment>
<gene>
    <name evidence="9" type="primary">mvpA</name>
    <name evidence="9" type="ORF">E3A20_11310</name>
</gene>
<dbReference type="Pfam" id="PF01850">
    <property type="entry name" value="PIN"/>
    <property type="match status" value="1"/>
</dbReference>
<dbReference type="PANTHER" id="PTHR33653:SF1">
    <property type="entry name" value="RIBONUCLEASE VAPC2"/>
    <property type="match status" value="1"/>
</dbReference>
<accession>A0A5C6M6W4</accession>
<keyword evidence="4" id="KW-0479">Metal-binding</keyword>
<evidence type="ECO:0000256" key="2">
    <source>
        <dbReference type="ARBA" id="ARBA00022649"/>
    </source>
</evidence>
<reference evidence="9 10" key="2">
    <citation type="submission" date="2019-08" db="EMBL/GenBank/DDBJ databases">
        <authorList>
            <person name="Henke P."/>
        </authorList>
    </citation>
    <scope>NUCLEOTIDE SEQUENCE [LARGE SCALE GENOMIC DNA]</scope>
    <source>
        <strain evidence="9">Phe10_nw2017</strain>
    </source>
</reference>
<dbReference type="CDD" id="cd09881">
    <property type="entry name" value="PIN_VapC4-5_FitB-like"/>
    <property type="match status" value="1"/>
</dbReference>
<dbReference type="PANTHER" id="PTHR33653">
    <property type="entry name" value="RIBONUCLEASE VAPC2"/>
    <property type="match status" value="1"/>
</dbReference>
<comment type="cofactor">
    <cofactor evidence="1">
        <name>Mg(2+)</name>
        <dbReference type="ChEBI" id="CHEBI:18420"/>
    </cofactor>
</comment>
<keyword evidence="3" id="KW-0540">Nuclease</keyword>
<feature type="domain" description="PIN" evidence="8">
    <location>
        <begin position="4"/>
        <end position="125"/>
    </location>
</feature>
<keyword evidence="5" id="KW-0378">Hydrolase</keyword>